<gene>
    <name evidence="2" type="ORF">TRFO_07736</name>
</gene>
<keyword evidence="3" id="KW-1185">Reference proteome</keyword>
<dbReference type="EMBL" id="MLAK01000938">
    <property type="protein sequence ID" value="OHT00769.1"/>
    <property type="molecule type" value="Genomic_DNA"/>
</dbReference>
<dbReference type="AlphaFoldDB" id="A0A1J4JNR5"/>
<proteinExistence type="predicted"/>
<evidence type="ECO:0000313" key="2">
    <source>
        <dbReference type="EMBL" id="OHT00769.1"/>
    </source>
</evidence>
<reference evidence="2" key="1">
    <citation type="submission" date="2016-10" db="EMBL/GenBank/DDBJ databases">
        <authorList>
            <person name="Benchimol M."/>
            <person name="Almeida L.G."/>
            <person name="Vasconcelos A.T."/>
            <person name="Perreira-Neves A."/>
            <person name="Rosa I.A."/>
            <person name="Tasca T."/>
            <person name="Bogo M.R."/>
            <person name="de Souza W."/>
        </authorList>
    </citation>
    <scope>NUCLEOTIDE SEQUENCE [LARGE SCALE GENOMIC DNA]</scope>
    <source>
        <strain evidence="2">K</strain>
    </source>
</reference>
<feature type="region of interest" description="Disordered" evidence="1">
    <location>
        <begin position="132"/>
        <end position="152"/>
    </location>
</feature>
<accession>A0A1J4JNR5</accession>
<organism evidence="2 3">
    <name type="scientific">Tritrichomonas foetus</name>
    <dbReference type="NCBI Taxonomy" id="1144522"/>
    <lineage>
        <taxon>Eukaryota</taxon>
        <taxon>Metamonada</taxon>
        <taxon>Parabasalia</taxon>
        <taxon>Tritrichomonadida</taxon>
        <taxon>Tritrichomonadidae</taxon>
        <taxon>Tritrichomonas</taxon>
    </lineage>
</organism>
<name>A0A1J4JNR5_9EUKA</name>
<dbReference type="VEuPathDB" id="TrichDB:TRFO_07736"/>
<protein>
    <submittedName>
        <fullName evidence="2">Uncharacterized protein</fullName>
    </submittedName>
</protein>
<comment type="caution">
    <text evidence="2">The sequence shown here is derived from an EMBL/GenBank/DDBJ whole genome shotgun (WGS) entry which is preliminary data.</text>
</comment>
<evidence type="ECO:0000313" key="3">
    <source>
        <dbReference type="Proteomes" id="UP000179807"/>
    </source>
</evidence>
<feature type="compositionally biased region" description="Basic and acidic residues" evidence="1">
    <location>
        <begin position="136"/>
        <end position="148"/>
    </location>
</feature>
<dbReference type="Proteomes" id="UP000179807">
    <property type="component" value="Unassembled WGS sequence"/>
</dbReference>
<dbReference type="GeneID" id="94828570"/>
<sequence>MNSFLELMNDMQYDMHDQQKKIDSYARIMFQWLDRVSYDIDPNSIPSEFSSYPDTEEFFSYESITASSVLAQDIGDQFSIISNDFENSFTSENESFKLLPPNKKSSLKRGSNENSILKTPIRIDSSKKVLFTGNEPRTREEPIKETPTKKNKPFYFGMSEHVDELANDADKFRKKWLDSISKNLPQEM</sequence>
<evidence type="ECO:0000256" key="1">
    <source>
        <dbReference type="SAM" id="MobiDB-lite"/>
    </source>
</evidence>
<dbReference type="RefSeq" id="XP_068353905.1">
    <property type="nucleotide sequence ID" value="XM_068493866.1"/>
</dbReference>